<reference evidence="7" key="1">
    <citation type="submission" date="2014-03" db="EMBL/GenBank/DDBJ databases">
        <authorList>
            <person name="Aksoy S."/>
            <person name="Warren W."/>
            <person name="Wilson R.K."/>
        </authorList>
    </citation>
    <scope>NUCLEOTIDE SEQUENCE [LARGE SCALE GENOMIC DNA]</scope>
    <source>
        <strain evidence="7">IAEA</strain>
    </source>
</reference>
<dbReference type="InterPro" id="IPR001841">
    <property type="entry name" value="Znf_RING"/>
</dbReference>
<dbReference type="PROSITE" id="PS50089">
    <property type="entry name" value="ZF_RING_2"/>
    <property type="match status" value="1"/>
</dbReference>
<dbReference type="GO" id="GO:0005634">
    <property type="term" value="C:nucleus"/>
    <property type="evidence" value="ECO:0007669"/>
    <property type="project" value="TreeGrafter"/>
</dbReference>
<dbReference type="EnsemblMetazoa" id="GBRI017322-RA">
    <property type="protein sequence ID" value="GBRI017322-PA"/>
    <property type="gene ID" value="GBRI017322"/>
</dbReference>
<dbReference type="Pfam" id="PF13639">
    <property type="entry name" value="zf-RING_2"/>
    <property type="match status" value="1"/>
</dbReference>
<dbReference type="GO" id="GO:0090734">
    <property type="term" value="C:site of DNA damage"/>
    <property type="evidence" value="ECO:0007669"/>
    <property type="project" value="TreeGrafter"/>
</dbReference>
<evidence type="ECO:0000256" key="1">
    <source>
        <dbReference type="ARBA" id="ARBA00022771"/>
    </source>
</evidence>
<feature type="coiled-coil region" evidence="4">
    <location>
        <begin position="69"/>
        <end position="110"/>
    </location>
</feature>
<evidence type="ECO:0000313" key="6">
    <source>
        <dbReference type="EnsemblMetazoa" id="GBRI017322-PA"/>
    </source>
</evidence>
<dbReference type="InterPro" id="IPR013083">
    <property type="entry name" value="Znf_RING/FYVE/PHD"/>
</dbReference>
<dbReference type="SUPFAM" id="SSF57850">
    <property type="entry name" value="RING/U-box"/>
    <property type="match status" value="1"/>
</dbReference>
<dbReference type="InterPro" id="IPR052639">
    <property type="entry name" value="TRAIP_ubiq-protein_ligase"/>
</dbReference>
<organism evidence="6 7">
    <name type="scientific">Glossina brevipalpis</name>
    <dbReference type="NCBI Taxonomy" id="37001"/>
    <lineage>
        <taxon>Eukaryota</taxon>
        <taxon>Metazoa</taxon>
        <taxon>Ecdysozoa</taxon>
        <taxon>Arthropoda</taxon>
        <taxon>Hexapoda</taxon>
        <taxon>Insecta</taxon>
        <taxon>Pterygota</taxon>
        <taxon>Neoptera</taxon>
        <taxon>Endopterygota</taxon>
        <taxon>Diptera</taxon>
        <taxon>Brachycera</taxon>
        <taxon>Muscomorpha</taxon>
        <taxon>Hippoboscoidea</taxon>
        <taxon>Glossinidae</taxon>
        <taxon>Glossina</taxon>
    </lineage>
</organism>
<proteinExistence type="predicted"/>
<dbReference type="GO" id="GO:0061630">
    <property type="term" value="F:ubiquitin protein ligase activity"/>
    <property type="evidence" value="ECO:0007669"/>
    <property type="project" value="TreeGrafter"/>
</dbReference>
<dbReference type="GO" id="GO:0016567">
    <property type="term" value="P:protein ubiquitination"/>
    <property type="evidence" value="ECO:0007669"/>
    <property type="project" value="TreeGrafter"/>
</dbReference>
<dbReference type="Gene3D" id="3.30.40.10">
    <property type="entry name" value="Zinc/RING finger domain, C3HC4 (zinc finger)"/>
    <property type="match status" value="1"/>
</dbReference>
<dbReference type="GO" id="GO:0008270">
    <property type="term" value="F:zinc ion binding"/>
    <property type="evidence" value="ECO:0007669"/>
    <property type="project" value="UniProtKB-KW"/>
</dbReference>
<sequence length="270" mass="29886">MPATCSICAEYFNNLDNISSTSCGHVYHYKCICDWKARSNICPICRSSNLNIQKIFLNFDDGNSTEALNDNLRIKLDNVQKIVNEQKEELDKSEKKYIELQKEYNLSESNFLNLHKQYTESDEYVKTLKATVAEMQLNKIEHRISNVCPWRNEFSKGVKKDKSQDVSNESLLKSINEASSTGIMSHPVCTFANKNTVPVSATSSGSISSSSTGITSHPVCTFANKNTVPVSATSSGSISSSSTGITSHPVSIFANKNTDPVSAEENFIHF</sequence>
<keyword evidence="1 3" id="KW-0863">Zinc-finger</keyword>
<protein>
    <submittedName>
        <fullName evidence="6">RING-type domain-containing protein</fullName>
    </submittedName>
</protein>
<dbReference type="Proteomes" id="UP000091820">
    <property type="component" value="Unassembled WGS sequence"/>
</dbReference>
<dbReference type="PANTHER" id="PTHR46569">
    <property type="entry name" value="E3 UBIQUITIN-PROTEIN LIGASE TRAIP"/>
    <property type="match status" value="1"/>
</dbReference>
<dbReference type="PANTHER" id="PTHR46569:SF1">
    <property type="entry name" value="E3 UBIQUITIN-PROTEIN LIGASE RFWD3-RELATED"/>
    <property type="match status" value="1"/>
</dbReference>
<dbReference type="GO" id="GO:0031297">
    <property type="term" value="P:replication fork processing"/>
    <property type="evidence" value="ECO:0007669"/>
    <property type="project" value="TreeGrafter"/>
</dbReference>
<dbReference type="VEuPathDB" id="VectorBase:GBRI017322"/>
<dbReference type="AlphaFoldDB" id="A0A1A9WF43"/>
<keyword evidence="1 3" id="KW-0479">Metal-binding</keyword>
<evidence type="ECO:0000256" key="3">
    <source>
        <dbReference type="PROSITE-ProRule" id="PRU00175"/>
    </source>
</evidence>
<accession>A0A1A9WF43</accession>
<evidence type="ECO:0000313" key="7">
    <source>
        <dbReference type="Proteomes" id="UP000091820"/>
    </source>
</evidence>
<evidence type="ECO:0000256" key="4">
    <source>
        <dbReference type="SAM" id="Coils"/>
    </source>
</evidence>
<dbReference type="STRING" id="37001.A0A1A9WF43"/>
<dbReference type="SMART" id="SM00184">
    <property type="entry name" value="RING"/>
    <property type="match status" value="1"/>
</dbReference>
<feature type="domain" description="RING-type" evidence="5">
    <location>
        <begin position="5"/>
        <end position="46"/>
    </location>
</feature>
<keyword evidence="7" id="KW-1185">Reference proteome</keyword>
<evidence type="ECO:0000256" key="2">
    <source>
        <dbReference type="ARBA" id="ARBA00022833"/>
    </source>
</evidence>
<evidence type="ECO:0000259" key="5">
    <source>
        <dbReference type="PROSITE" id="PS50089"/>
    </source>
</evidence>
<keyword evidence="4" id="KW-0175">Coiled coil</keyword>
<keyword evidence="2" id="KW-0862">Zinc</keyword>
<reference evidence="6" key="2">
    <citation type="submission" date="2020-05" db="UniProtKB">
        <authorList>
            <consortium name="EnsemblMetazoa"/>
        </authorList>
    </citation>
    <scope>IDENTIFICATION</scope>
    <source>
        <strain evidence="6">IAEA</strain>
    </source>
</reference>
<name>A0A1A9WF43_9MUSC</name>